<reference evidence="2" key="1">
    <citation type="journal article" date="2016" name="Nat. Biotechnol.">
        <title>Sequencing wild and cultivated cassava and related species reveals extensive interspecific hybridization and genetic diversity.</title>
        <authorList>
            <person name="Bredeson J.V."/>
            <person name="Lyons J.B."/>
            <person name="Prochnik S.E."/>
            <person name="Wu G.A."/>
            <person name="Ha C.M."/>
            <person name="Edsinger-Gonzales E."/>
            <person name="Grimwood J."/>
            <person name="Schmutz J."/>
            <person name="Rabbi I.Y."/>
            <person name="Egesi C."/>
            <person name="Nauluvula P."/>
            <person name="Lebot V."/>
            <person name="Ndunguru J."/>
            <person name="Mkamilo G."/>
            <person name="Bart R.S."/>
            <person name="Setter T.L."/>
            <person name="Gleadow R.M."/>
            <person name="Kulakow P."/>
            <person name="Ferguson M.E."/>
            <person name="Rounsley S."/>
            <person name="Rokhsar D.S."/>
        </authorList>
    </citation>
    <scope>NUCLEOTIDE SEQUENCE [LARGE SCALE GENOMIC DNA]</scope>
    <source>
        <strain evidence="2">cv. AM560-2</strain>
    </source>
</reference>
<comment type="caution">
    <text evidence="1">The sequence shown here is derived from an EMBL/GenBank/DDBJ whole genome shotgun (WGS) entry which is preliminary data.</text>
</comment>
<sequence length="511" mass="57463">MIARHSSISTLCLRRRFIPQDLRAERQASSLPAASIVTATVLMQQSPGDNYAAFQTLTNAVMRPIMMWMMRRSPEGRPLKESYVIWLLVAVFVTGFLNQSLGLHLYFGPLAFEIAISARPPIGSALVEKLDLLTNWIFMPIYLVKCGLIINIFSVKLKNYLIVQFIALIGKFLGTFLALSLNAQGVLELGMFKMMKRSKAIDNEAFVIMALSTMLVTGTEKNYDEPKTQFELRVLVCIHEHENAPAAIKLLEVLNPIRRSPICVYLLRLIETVDRANPLLIPRKLSKRPSRKVKSTEQVINAFRHFEDSNHGHPYTAICPSKTMHDDRFQASDVATFHKRAIQVANENVLDKAPCSTAILVDRGILNALRTSLHAPSSYPSQSSYRVAVLFLGGHDDREALAIGARMARQHSINLTTVWLLQNGSIAGDNATERKIDNEATAGNYRVMYTEEVAMDGTVTTSVIVSMENCYELVIVGRHHDRDHHFYLGLFMEKNTILVVQQDNNPINERL</sequence>
<protein>
    <submittedName>
        <fullName evidence="1">Uncharacterized protein</fullName>
    </submittedName>
</protein>
<gene>
    <name evidence="1" type="ORF">MANES_04G088250v8</name>
</gene>
<evidence type="ECO:0000313" key="1">
    <source>
        <dbReference type="EMBL" id="KAG8655980.1"/>
    </source>
</evidence>
<name>A0ACB7HUK2_MANES</name>
<dbReference type="Proteomes" id="UP000091857">
    <property type="component" value="Chromosome 4"/>
</dbReference>
<keyword evidence="2" id="KW-1185">Reference proteome</keyword>
<accession>A0ACB7HUK2</accession>
<evidence type="ECO:0000313" key="2">
    <source>
        <dbReference type="Proteomes" id="UP000091857"/>
    </source>
</evidence>
<dbReference type="EMBL" id="CM004390">
    <property type="protein sequence ID" value="KAG8655980.1"/>
    <property type="molecule type" value="Genomic_DNA"/>
</dbReference>
<organism evidence="1 2">
    <name type="scientific">Manihot esculenta</name>
    <name type="common">Cassava</name>
    <name type="synonym">Jatropha manihot</name>
    <dbReference type="NCBI Taxonomy" id="3983"/>
    <lineage>
        <taxon>Eukaryota</taxon>
        <taxon>Viridiplantae</taxon>
        <taxon>Streptophyta</taxon>
        <taxon>Embryophyta</taxon>
        <taxon>Tracheophyta</taxon>
        <taxon>Spermatophyta</taxon>
        <taxon>Magnoliopsida</taxon>
        <taxon>eudicotyledons</taxon>
        <taxon>Gunneridae</taxon>
        <taxon>Pentapetalae</taxon>
        <taxon>rosids</taxon>
        <taxon>fabids</taxon>
        <taxon>Malpighiales</taxon>
        <taxon>Euphorbiaceae</taxon>
        <taxon>Crotonoideae</taxon>
        <taxon>Manihoteae</taxon>
        <taxon>Manihot</taxon>
    </lineage>
</organism>
<proteinExistence type="predicted"/>